<dbReference type="GO" id="GO:0004252">
    <property type="term" value="F:serine-type endopeptidase activity"/>
    <property type="evidence" value="ECO:0007669"/>
    <property type="project" value="InterPro"/>
</dbReference>
<keyword evidence="4" id="KW-0378">Hydrolase</keyword>
<reference evidence="9" key="1">
    <citation type="submission" date="2020-05" db="EMBL/GenBank/DDBJ databases">
        <authorList>
            <person name="Chiriac C."/>
            <person name="Salcher M."/>
            <person name="Ghai R."/>
            <person name="Kavagutti S V."/>
        </authorList>
    </citation>
    <scope>NUCLEOTIDE SEQUENCE</scope>
</reference>
<keyword evidence="6 7" id="KW-0472">Membrane</keyword>
<comment type="subcellular location">
    <subcellularLocation>
        <location evidence="1">Membrane</location>
        <topology evidence="1">Multi-pass membrane protein</topology>
    </subcellularLocation>
</comment>
<comment type="similarity">
    <text evidence="2">Belongs to the peptidase S54 family.</text>
</comment>
<keyword evidence="3 7" id="KW-0812">Transmembrane</keyword>
<dbReference type="GO" id="GO:0016020">
    <property type="term" value="C:membrane"/>
    <property type="evidence" value="ECO:0007669"/>
    <property type="project" value="UniProtKB-SubCell"/>
</dbReference>
<feature type="transmembrane region" description="Helical" evidence="7">
    <location>
        <begin position="184"/>
        <end position="202"/>
    </location>
</feature>
<feature type="transmembrane region" description="Helical" evidence="7">
    <location>
        <begin position="265"/>
        <end position="283"/>
    </location>
</feature>
<dbReference type="InterPro" id="IPR022764">
    <property type="entry name" value="Peptidase_S54_rhomboid_dom"/>
</dbReference>
<gene>
    <name evidence="9" type="ORF">UFOPK3376_01416</name>
</gene>
<evidence type="ECO:0000259" key="8">
    <source>
        <dbReference type="Pfam" id="PF01694"/>
    </source>
</evidence>
<dbReference type="InterPro" id="IPR050925">
    <property type="entry name" value="Rhomboid_protease_S54"/>
</dbReference>
<feature type="transmembrane region" description="Helical" evidence="7">
    <location>
        <begin position="69"/>
        <end position="88"/>
    </location>
</feature>
<evidence type="ECO:0000256" key="2">
    <source>
        <dbReference type="ARBA" id="ARBA00009045"/>
    </source>
</evidence>
<dbReference type="Gene3D" id="1.20.1540.10">
    <property type="entry name" value="Rhomboid-like"/>
    <property type="match status" value="1"/>
</dbReference>
<evidence type="ECO:0000256" key="4">
    <source>
        <dbReference type="ARBA" id="ARBA00022801"/>
    </source>
</evidence>
<dbReference type="Pfam" id="PF01694">
    <property type="entry name" value="Rhomboid"/>
    <property type="match status" value="1"/>
</dbReference>
<evidence type="ECO:0000256" key="7">
    <source>
        <dbReference type="SAM" id="Phobius"/>
    </source>
</evidence>
<evidence type="ECO:0000256" key="6">
    <source>
        <dbReference type="ARBA" id="ARBA00023136"/>
    </source>
</evidence>
<protein>
    <submittedName>
        <fullName evidence="9">Unannotated protein</fullName>
    </submittedName>
</protein>
<dbReference type="PANTHER" id="PTHR43731:SF14">
    <property type="entry name" value="PRESENILIN-ASSOCIATED RHOMBOID-LIKE PROTEIN, MITOCHONDRIAL"/>
    <property type="match status" value="1"/>
</dbReference>
<sequence length="284" mass="30353">MSLPPPPTIDHCYRHPERETGRRCTRCGKPACSDCLVQATVGSHCLDCRKADQPDIKTRVKYANARQPALITSAIIAINVVIFFWMAAADTSSLAGGSHPTRQQIDLGLSRGILNVTHEWYRLVTSGFIHFGVLHIAFNMYILWQLGQLLERTLGRTQFALLYMASLLGGSLGVVLLTGNNITVSGGASGAVFGLMAALAISMHQQGINILQTGVGRLLILNLFFTFIIPGIAIGGHLGGVVAGGLCGSVMLAPKWKTIPKWSRIATPVAVGALSVLVSVVISR</sequence>
<evidence type="ECO:0000256" key="1">
    <source>
        <dbReference type="ARBA" id="ARBA00004141"/>
    </source>
</evidence>
<evidence type="ECO:0000256" key="3">
    <source>
        <dbReference type="ARBA" id="ARBA00022692"/>
    </source>
</evidence>
<accession>A0A6J7EAQ1</accession>
<proteinExistence type="inferred from homology"/>
<dbReference type="PANTHER" id="PTHR43731">
    <property type="entry name" value="RHOMBOID PROTEASE"/>
    <property type="match status" value="1"/>
</dbReference>
<feature type="transmembrane region" description="Helical" evidence="7">
    <location>
        <begin position="159"/>
        <end position="178"/>
    </location>
</feature>
<dbReference type="SUPFAM" id="SSF144091">
    <property type="entry name" value="Rhomboid-like"/>
    <property type="match status" value="1"/>
</dbReference>
<organism evidence="9">
    <name type="scientific">freshwater metagenome</name>
    <dbReference type="NCBI Taxonomy" id="449393"/>
    <lineage>
        <taxon>unclassified sequences</taxon>
        <taxon>metagenomes</taxon>
        <taxon>ecological metagenomes</taxon>
    </lineage>
</organism>
<feature type="domain" description="Peptidase S54 rhomboid" evidence="8">
    <location>
        <begin position="118"/>
        <end position="252"/>
    </location>
</feature>
<feature type="transmembrane region" description="Helical" evidence="7">
    <location>
        <begin position="128"/>
        <end position="147"/>
    </location>
</feature>
<keyword evidence="5 7" id="KW-1133">Transmembrane helix</keyword>
<dbReference type="InterPro" id="IPR035952">
    <property type="entry name" value="Rhomboid-like_sf"/>
</dbReference>
<feature type="transmembrane region" description="Helical" evidence="7">
    <location>
        <begin position="223"/>
        <end position="253"/>
    </location>
</feature>
<evidence type="ECO:0000313" key="9">
    <source>
        <dbReference type="EMBL" id="CAB4879996.1"/>
    </source>
</evidence>
<name>A0A6J7EAQ1_9ZZZZ</name>
<evidence type="ECO:0000256" key="5">
    <source>
        <dbReference type="ARBA" id="ARBA00022989"/>
    </source>
</evidence>
<dbReference type="EMBL" id="CAFBLP010000031">
    <property type="protein sequence ID" value="CAB4879996.1"/>
    <property type="molecule type" value="Genomic_DNA"/>
</dbReference>
<dbReference type="AlphaFoldDB" id="A0A6J7EAQ1"/>